<reference evidence="2" key="1">
    <citation type="submission" date="2021-02" db="EMBL/GenBank/DDBJ databases">
        <title>Thiocyanate and organic carbon inputs drive convergent selection for specific autotrophic Afipia and Thiobacillus strains within complex microbiomes.</title>
        <authorList>
            <person name="Huddy R.J."/>
            <person name="Sachdeva R."/>
            <person name="Kadzinga F."/>
            <person name="Kantor R.S."/>
            <person name="Harrison S.T.L."/>
            <person name="Banfield J.F."/>
        </authorList>
    </citation>
    <scope>NUCLEOTIDE SEQUENCE</scope>
    <source>
        <strain evidence="2">SCN18_13_7_16_R3_B_64_19</strain>
    </source>
</reference>
<protein>
    <submittedName>
        <fullName evidence="2">Uncharacterized protein</fullName>
    </submittedName>
</protein>
<gene>
    <name evidence="2" type="ORF">J0I24_12290</name>
</gene>
<organism evidence="2 3">
    <name type="scientific">Thiomonas arsenitoxydans (strain DSM 22701 / CIP 110005 / 3As)</name>
    <dbReference type="NCBI Taxonomy" id="426114"/>
    <lineage>
        <taxon>Bacteria</taxon>
        <taxon>Pseudomonadati</taxon>
        <taxon>Pseudomonadota</taxon>
        <taxon>Betaproteobacteria</taxon>
        <taxon>Burkholderiales</taxon>
        <taxon>Thiomonas</taxon>
    </lineage>
</organism>
<evidence type="ECO:0000256" key="1">
    <source>
        <dbReference type="SAM" id="MobiDB-lite"/>
    </source>
</evidence>
<proteinExistence type="predicted"/>
<evidence type="ECO:0000313" key="3">
    <source>
        <dbReference type="Proteomes" id="UP000664800"/>
    </source>
</evidence>
<feature type="compositionally biased region" description="Basic and acidic residues" evidence="1">
    <location>
        <begin position="94"/>
        <end position="104"/>
    </location>
</feature>
<dbReference type="AlphaFoldDB" id="A0A8I1SUX4"/>
<accession>A0A8I1SUX4</accession>
<sequence>MGIDTLLKAAPPRYTAQVASWADKIDRLRGTGWSWGDIATALAPDLGWSLPDVDQSVQARVLGERLRISMRGARAALAAGKLRPIPPETPAKPQDVRPTQERFVRLGKPADSISPIPEI</sequence>
<dbReference type="EMBL" id="JAFKMR010000024">
    <property type="protein sequence ID" value="MBN8745070.1"/>
    <property type="molecule type" value="Genomic_DNA"/>
</dbReference>
<name>A0A8I1SUX4_THIA3</name>
<evidence type="ECO:0000313" key="2">
    <source>
        <dbReference type="EMBL" id="MBN8745070.1"/>
    </source>
</evidence>
<dbReference type="RefSeq" id="WP_276731372.1">
    <property type="nucleotide sequence ID" value="NZ_JAFKMR010000024.1"/>
</dbReference>
<comment type="caution">
    <text evidence="2">The sequence shown here is derived from an EMBL/GenBank/DDBJ whole genome shotgun (WGS) entry which is preliminary data.</text>
</comment>
<feature type="region of interest" description="Disordered" evidence="1">
    <location>
        <begin position="83"/>
        <end position="119"/>
    </location>
</feature>
<dbReference type="Proteomes" id="UP000664800">
    <property type="component" value="Unassembled WGS sequence"/>
</dbReference>